<proteinExistence type="inferred from homology"/>
<dbReference type="PANTHER" id="PTHR48014:SF7">
    <property type="entry name" value="SERINE_THREONINE-PROTEIN KINASE BLUS1"/>
    <property type="match status" value="1"/>
</dbReference>
<reference evidence="3" key="2">
    <citation type="submission" date="2023-05" db="EMBL/GenBank/DDBJ databases">
        <authorList>
            <person name="Schelkunov M.I."/>
        </authorList>
    </citation>
    <scope>NUCLEOTIDE SEQUENCE</scope>
    <source>
        <strain evidence="3">Hsosn_3</strain>
        <tissue evidence="3">Leaf</tissue>
    </source>
</reference>
<sequence>MATQKTVLDLYKYKPTYLRDGKSGLYVTSEEVGTNCLGNKIYEAVYHPKDSFGKEVFGLLLVQDGGKEIEDALREVLKNKNCNHVNILEVKDYFYYADHLCVSLPLQEVSSFRYFMNIKPLFRDGYPENCIASILRETIYGLSSIHTERNTHGGLTAEEIFLDSSDGKIKISYGASSFARYSEKKETELSGLPCWTVEEWGGPPESDNNAAGIGNKGDIWFLGIIALELAYGRLKVNNRQQLLGFVRRVRSSQRLPDKQEPWGYDPVETLPNDRRQMILRKLHRVKRMTRKYINPRYVVSRTFSKQYKLVGDNEKVSKKKGAKSVTSFVQEKLHKIPVPGIIKSNISSLSCSKPRKREKVGLGSFSRDFWRMIVDCLHDDPEMRPGFWELLHHYDFFGQCESVDYVVDVVVKQSIAPVWRNDDKPSTSQPPEVMENFC</sequence>
<organism evidence="3 4">
    <name type="scientific">Heracleum sosnowskyi</name>
    <dbReference type="NCBI Taxonomy" id="360622"/>
    <lineage>
        <taxon>Eukaryota</taxon>
        <taxon>Viridiplantae</taxon>
        <taxon>Streptophyta</taxon>
        <taxon>Embryophyta</taxon>
        <taxon>Tracheophyta</taxon>
        <taxon>Spermatophyta</taxon>
        <taxon>Magnoliopsida</taxon>
        <taxon>eudicotyledons</taxon>
        <taxon>Gunneridae</taxon>
        <taxon>Pentapetalae</taxon>
        <taxon>asterids</taxon>
        <taxon>campanulids</taxon>
        <taxon>Apiales</taxon>
        <taxon>Apiaceae</taxon>
        <taxon>Apioideae</taxon>
        <taxon>apioid superclade</taxon>
        <taxon>Tordylieae</taxon>
        <taxon>Tordyliinae</taxon>
        <taxon>Heracleum</taxon>
    </lineage>
</organism>
<evidence type="ECO:0000313" key="4">
    <source>
        <dbReference type="Proteomes" id="UP001237642"/>
    </source>
</evidence>
<dbReference type="SMART" id="SM00220">
    <property type="entry name" value="S_TKc"/>
    <property type="match status" value="1"/>
</dbReference>
<comment type="caution">
    <text evidence="3">The sequence shown here is derived from an EMBL/GenBank/DDBJ whole genome shotgun (WGS) entry which is preliminary data.</text>
</comment>
<evidence type="ECO:0000313" key="3">
    <source>
        <dbReference type="EMBL" id="KAK1377701.1"/>
    </source>
</evidence>
<dbReference type="Pfam" id="PF00069">
    <property type="entry name" value="Pkinase"/>
    <property type="match status" value="1"/>
</dbReference>
<dbReference type="EMBL" id="JAUIZM010000006">
    <property type="protein sequence ID" value="KAK1377701.1"/>
    <property type="molecule type" value="Genomic_DNA"/>
</dbReference>
<dbReference type="SUPFAM" id="SSF56112">
    <property type="entry name" value="Protein kinase-like (PK-like)"/>
    <property type="match status" value="1"/>
</dbReference>
<dbReference type="InterPro" id="IPR000719">
    <property type="entry name" value="Prot_kinase_dom"/>
</dbReference>
<evidence type="ECO:0000259" key="2">
    <source>
        <dbReference type="PROSITE" id="PS50011"/>
    </source>
</evidence>
<dbReference type="AlphaFoldDB" id="A0AAD8MLG3"/>
<name>A0AAD8MLG3_9APIA</name>
<keyword evidence="4" id="KW-1185">Reference proteome</keyword>
<dbReference type="Proteomes" id="UP001237642">
    <property type="component" value="Unassembled WGS sequence"/>
</dbReference>
<gene>
    <name evidence="3" type="ORF">POM88_024445</name>
</gene>
<comment type="similarity">
    <text evidence="1">Belongs to the protein kinase superfamily. STE Ser/Thr protein kinase family. STE20 subfamily.</text>
</comment>
<protein>
    <recommendedName>
        <fullName evidence="2">Protein kinase domain-containing protein</fullName>
    </recommendedName>
</protein>
<dbReference type="Gene3D" id="1.10.510.10">
    <property type="entry name" value="Transferase(Phosphotransferase) domain 1"/>
    <property type="match status" value="1"/>
</dbReference>
<dbReference type="InterPro" id="IPR047173">
    <property type="entry name" value="STRAD_A/B-like"/>
</dbReference>
<evidence type="ECO:0000256" key="1">
    <source>
        <dbReference type="ARBA" id="ARBA00008874"/>
    </source>
</evidence>
<dbReference type="GO" id="GO:0005524">
    <property type="term" value="F:ATP binding"/>
    <property type="evidence" value="ECO:0007669"/>
    <property type="project" value="InterPro"/>
</dbReference>
<dbReference type="PROSITE" id="PS50011">
    <property type="entry name" value="PROTEIN_KINASE_DOM"/>
    <property type="match status" value="1"/>
</dbReference>
<reference evidence="3" key="1">
    <citation type="submission" date="2023-02" db="EMBL/GenBank/DDBJ databases">
        <title>Genome of toxic invasive species Heracleum sosnowskyi carries increased number of genes despite the absence of recent whole-genome duplications.</title>
        <authorList>
            <person name="Schelkunov M."/>
            <person name="Shtratnikova V."/>
            <person name="Makarenko M."/>
            <person name="Klepikova A."/>
            <person name="Omelchenko D."/>
            <person name="Novikova G."/>
            <person name="Obukhova E."/>
            <person name="Bogdanov V."/>
            <person name="Penin A."/>
            <person name="Logacheva M."/>
        </authorList>
    </citation>
    <scope>NUCLEOTIDE SEQUENCE</scope>
    <source>
        <strain evidence="3">Hsosn_3</strain>
        <tissue evidence="3">Leaf</tissue>
    </source>
</reference>
<dbReference type="GO" id="GO:0004672">
    <property type="term" value="F:protein kinase activity"/>
    <property type="evidence" value="ECO:0007669"/>
    <property type="project" value="InterPro"/>
</dbReference>
<accession>A0AAD8MLG3</accession>
<dbReference type="InterPro" id="IPR011009">
    <property type="entry name" value="Kinase-like_dom_sf"/>
</dbReference>
<dbReference type="PANTHER" id="PTHR48014">
    <property type="entry name" value="SERINE/THREONINE-PROTEIN KINASE FRAY2"/>
    <property type="match status" value="1"/>
</dbReference>
<dbReference type="GO" id="GO:0043539">
    <property type="term" value="F:protein serine/threonine kinase activator activity"/>
    <property type="evidence" value="ECO:0007669"/>
    <property type="project" value="InterPro"/>
</dbReference>
<feature type="domain" description="Protein kinase" evidence="2">
    <location>
        <begin position="26"/>
        <end position="397"/>
    </location>
</feature>